<keyword evidence="8" id="KW-1185">Reference proteome</keyword>
<dbReference type="GO" id="GO:0019722">
    <property type="term" value="P:calcium-mediated signaling"/>
    <property type="evidence" value="ECO:0007669"/>
    <property type="project" value="TreeGrafter"/>
</dbReference>
<gene>
    <name evidence="7" type="ORF">ECPE_LOCUS12472</name>
</gene>
<dbReference type="InterPro" id="IPR028798">
    <property type="entry name" value="TPC2"/>
</dbReference>
<dbReference type="Pfam" id="PF00520">
    <property type="entry name" value="Ion_trans"/>
    <property type="match status" value="1"/>
</dbReference>
<dbReference type="Gene3D" id="1.10.287.70">
    <property type="match status" value="1"/>
</dbReference>
<dbReference type="AlphaFoldDB" id="A0A183AZT7"/>
<reference evidence="7 8" key="2">
    <citation type="submission" date="2018-11" db="EMBL/GenBank/DDBJ databases">
        <authorList>
            <consortium name="Pathogen Informatics"/>
        </authorList>
    </citation>
    <scope>NUCLEOTIDE SEQUENCE [LARGE SCALE GENOMIC DNA]</scope>
    <source>
        <strain evidence="7 8">Egypt</strain>
    </source>
</reference>
<protein>
    <submittedName>
        <fullName evidence="9">Ion_trans domain-containing protein</fullName>
    </submittedName>
</protein>
<dbReference type="WBParaSite" id="ECPE_0001250801-mRNA-1">
    <property type="protein sequence ID" value="ECPE_0001250801-mRNA-1"/>
    <property type="gene ID" value="ECPE_0001250801"/>
</dbReference>
<comment type="subcellular location">
    <subcellularLocation>
        <location evidence="1">Membrane</location>
        <topology evidence="1">Multi-pass membrane protein</topology>
    </subcellularLocation>
</comment>
<feature type="transmembrane region" description="Helical" evidence="5">
    <location>
        <begin position="101"/>
        <end position="120"/>
    </location>
</feature>
<feature type="domain" description="Ion transport" evidence="6">
    <location>
        <begin position="10"/>
        <end position="157"/>
    </location>
</feature>
<evidence type="ECO:0000313" key="9">
    <source>
        <dbReference type="WBParaSite" id="ECPE_0001250801-mRNA-1"/>
    </source>
</evidence>
<reference evidence="9" key="1">
    <citation type="submission" date="2016-06" db="UniProtKB">
        <authorList>
            <consortium name="WormBaseParasite"/>
        </authorList>
    </citation>
    <scope>IDENTIFICATION</scope>
</reference>
<accession>A0A183AZT7</accession>
<dbReference type="GO" id="GO:0097682">
    <property type="term" value="F:intracellularly phosphatidylinositol-3,5-bisphosphate-gated monatomic cation channel activity"/>
    <property type="evidence" value="ECO:0007669"/>
    <property type="project" value="TreeGrafter"/>
</dbReference>
<evidence type="ECO:0000259" key="6">
    <source>
        <dbReference type="Pfam" id="PF00520"/>
    </source>
</evidence>
<evidence type="ECO:0000256" key="2">
    <source>
        <dbReference type="ARBA" id="ARBA00022692"/>
    </source>
</evidence>
<keyword evidence="4 5" id="KW-0472">Membrane</keyword>
<dbReference type="InterPro" id="IPR005821">
    <property type="entry name" value="Ion_trans_dom"/>
</dbReference>
<evidence type="ECO:0000256" key="3">
    <source>
        <dbReference type="ARBA" id="ARBA00022989"/>
    </source>
</evidence>
<feature type="transmembrane region" description="Helical" evidence="5">
    <location>
        <begin position="132"/>
        <end position="156"/>
    </location>
</feature>
<name>A0A183AZT7_9TREM</name>
<keyword evidence="3 5" id="KW-1133">Transmembrane helix</keyword>
<evidence type="ECO:0000256" key="1">
    <source>
        <dbReference type="ARBA" id="ARBA00004141"/>
    </source>
</evidence>
<dbReference type="Proteomes" id="UP000272942">
    <property type="component" value="Unassembled WGS sequence"/>
</dbReference>
<proteinExistence type="predicted"/>
<dbReference type="GO" id="GO:0015280">
    <property type="term" value="F:ligand-gated sodium channel activity"/>
    <property type="evidence" value="ECO:0007669"/>
    <property type="project" value="TreeGrafter"/>
</dbReference>
<feature type="transmembrane region" description="Helical" evidence="5">
    <location>
        <begin position="47"/>
        <end position="69"/>
    </location>
</feature>
<dbReference type="GO" id="GO:0022832">
    <property type="term" value="F:voltage-gated channel activity"/>
    <property type="evidence" value="ECO:0007669"/>
    <property type="project" value="InterPro"/>
</dbReference>
<dbReference type="GO" id="GO:0005765">
    <property type="term" value="C:lysosomal membrane"/>
    <property type="evidence" value="ECO:0007669"/>
    <property type="project" value="InterPro"/>
</dbReference>
<dbReference type="EMBL" id="UZAN01052927">
    <property type="protein sequence ID" value="VDP89744.1"/>
    <property type="molecule type" value="Genomic_DNA"/>
</dbReference>
<organism evidence="9">
    <name type="scientific">Echinostoma caproni</name>
    <dbReference type="NCBI Taxonomy" id="27848"/>
    <lineage>
        <taxon>Eukaryota</taxon>
        <taxon>Metazoa</taxon>
        <taxon>Spiralia</taxon>
        <taxon>Lophotrochozoa</taxon>
        <taxon>Platyhelminthes</taxon>
        <taxon>Trematoda</taxon>
        <taxon>Digenea</taxon>
        <taxon>Plagiorchiida</taxon>
        <taxon>Echinostomata</taxon>
        <taxon>Echinostomatoidea</taxon>
        <taxon>Echinostomatidae</taxon>
        <taxon>Echinostoma</taxon>
    </lineage>
</organism>
<keyword evidence="2 5" id="KW-0812">Transmembrane</keyword>
<dbReference type="PANTHER" id="PTHR46768:SF1">
    <property type="entry name" value="TWO PORE CHANNEL PROTEIN 2"/>
    <property type="match status" value="1"/>
</dbReference>
<sequence length="233" mass="27084">MTVLNFTLWDVVRLTNALLLTRAARIVQLFTWTRLVAGVLRDLPRNLAPVLGIMATAYYVYALLGMNLFHGVIRFNPNTTTQYECGTYQQLEYWAVNFDDFAASLVLLWDLMVVNNWFVIVNAYQQALNLWVHVYMISWWILAPVGLLSLVTAFVIEVSHCSILLPVSILLFMYSQTVWVIMCHVRPNRPVLERCWQLNMLFLRKKKNHGRHVIHLNRHIARGNPLFYPPIGL</sequence>
<dbReference type="OrthoDB" id="416585at2759"/>
<evidence type="ECO:0000313" key="8">
    <source>
        <dbReference type="Proteomes" id="UP000272942"/>
    </source>
</evidence>
<evidence type="ECO:0000256" key="5">
    <source>
        <dbReference type="SAM" id="Phobius"/>
    </source>
</evidence>
<dbReference type="PANTHER" id="PTHR46768">
    <property type="entry name" value="TWO PORE CALCIUM CHANNEL PROTEIN 2"/>
    <property type="match status" value="1"/>
</dbReference>
<feature type="transmembrane region" description="Helical" evidence="5">
    <location>
        <begin position="162"/>
        <end position="182"/>
    </location>
</feature>
<evidence type="ECO:0000313" key="7">
    <source>
        <dbReference type="EMBL" id="VDP89744.1"/>
    </source>
</evidence>
<evidence type="ECO:0000256" key="4">
    <source>
        <dbReference type="ARBA" id="ARBA00023136"/>
    </source>
</evidence>
<dbReference type="GO" id="GO:0075509">
    <property type="term" value="P:endocytosis involved in viral entry into host cell"/>
    <property type="evidence" value="ECO:0007669"/>
    <property type="project" value="TreeGrafter"/>
</dbReference>